<dbReference type="Pfam" id="PF09957">
    <property type="entry name" value="VapB_antitoxin"/>
    <property type="match status" value="1"/>
</dbReference>
<accession>F4A077</accession>
<evidence type="ECO:0008006" key="3">
    <source>
        <dbReference type="Google" id="ProtNLM"/>
    </source>
</evidence>
<sequence>MRTNIVLDDKLVEEAFRLSNAKTKRELIQLALEEYVDNRKRKNLMDLKGKIQFADDYDYKSMREGI</sequence>
<gene>
    <name evidence="1" type="ordered locus">Mahau_1730</name>
</gene>
<dbReference type="RefSeq" id="WP_013781339.1">
    <property type="nucleotide sequence ID" value="NC_015520.1"/>
</dbReference>
<dbReference type="OrthoDB" id="9805830at2"/>
<organism evidence="1 2">
    <name type="scientific">Mahella australiensis (strain DSM 15567 / CIP 107919 / 50-1 BON)</name>
    <dbReference type="NCBI Taxonomy" id="697281"/>
    <lineage>
        <taxon>Bacteria</taxon>
        <taxon>Bacillati</taxon>
        <taxon>Bacillota</taxon>
        <taxon>Clostridia</taxon>
        <taxon>Thermoanaerobacterales</taxon>
        <taxon>Thermoanaerobacterales Family IV. Incertae Sedis</taxon>
        <taxon>Mahella</taxon>
    </lineage>
</organism>
<keyword evidence="2" id="KW-1185">Reference proteome</keyword>
<dbReference type="AlphaFoldDB" id="F4A077"/>
<reference evidence="1 2" key="2">
    <citation type="journal article" date="2011" name="Stand. Genomic Sci.">
        <title>Complete genome sequence of Mahella australiensis type strain (50-1 BON).</title>
        <authorList>
            <person name="Sikorski J."/>
            <person name="Teshima H."/>
            <person name="Nolan M."/>
            <person name="Lucas S."/>
            <person name="Hammon N."/>
            <person name="Deshpande S."/>
            <person name="Cheng J.F."/>
            <person name="Pitluck S."/>
            <person name="Liolios K."/>
            <person name="Pagani I."/>
            <person name="Ivanova N."/>
            <person name="Huntemann M."/>
            <person name="Mavromatis K."/>
            <person name="Ovchinikova G."/>
            <person name="Pati A."/>
            <person name="Tapia R."/>
            <person name="Han C."/>
            <person name="Goodwin L."/>
            <person name="Chen A."/>
            <person name="Palaniappan K."/>
            <person name="Land M."/>
            <person name="Hauser L."/>
            <person name="Ngatchou-Djao O.D."/>
            <person name="Rohde M."/>
            <person name="Pukall R."/>
            <person name="Spring S."/>
            <person name="Abt B."/>
            <person name="Goker M."/>
            <person name="Detter J.C."/>
            <person name="Woyke T."/>
            <person name="Bristow J."/>
            <person name="Markowitz V."/>
            <person name="Hugenholtz P."/>
            <person name="Eisen J.A."/>
            <person name="Kyrpides N.C."/>
            <person name="Klenk H.P."/>
            <person name="Lapidus A."/>
        </authorList>
    </citation>
    <scope>NUCLEOTIDE SEQUENCE [LARGE SCALE GENOMIC DNA]</scope>
    <source>
        <strain evidence="2">DSM 15567 / CIP 107919 / 50-1 BON</strain>
    </source>
</reference>
<evidence type="ECO:0000313" key="2">
    <source>
        <dbReference type="Proteomes" id="UP000008457"/>
    </source>
</evidence>
<dbReference type="InterPro" id="IPR019239">
    <property type="entry name" value="VapB_antitoxin"/>
</dbReference>
<dbReference type="STRING" id="697281.Mahau_1730"/>
<dbReference type="HOGENOM" id="CLU_179376_0_1_9"/>
<dbReference type="Proteomes" id="UP000008457">
    <property type="component" value="Chromosome"/>
</dbReference>
<reference evidence="2" key="1">
    <citation type="submission" date="2010-11" db="EMBL/GenBank/DDBJ databases">
        <title>The complete genome of Mahella australiensis DSM 15567.</title>
        <authorList>
            <consortium name="US DOE Joint Genome Institute (JGI-PGF)"/>
            <person name="Lucas S."/>
            <person name="Copeland A."/>
            <person name="Lapidus A."/>
            <person name="Bruce D."/>
            <person name="Goodwin L."/>
            <person name="Pitluck S."/>
            <person name="Kyrpides N."/>
            <person name="Mavromatis K."/>
            <person name="Pagani I."/>
            <person name="Ivanova N."/>
            <person name="Teshima H."/>
            <person name="Brettin T."/>
            <person name="Detter J.C."/>
            <person name="Han C."/>
            <person name="Tapia R."/>
            <person name="Land M."/>
            <person name="Hauser L."/>
            <person name="Markowitz V."/>
            <person name="Cheng J.-F."/>
            <person name="Hugenholtz P."/>
            <person name="Woyke T."/>
            <person name="Wu D."/>
            <person name="Spring S."/>
            <person name="Pukall R."/>
            <person name="Steenblock K."/>
            <person name="Schneider S."/>
            <person name="Klenk H.-P."/>
            <person name="Eisen J.A."/>
        </authorList>
    </citation>
    <scope>NUCLEOTIDE SEQUENCE [LARGE SCALE GENOMIC DNA]</scope>
    <source>
        <strain evidence="2">DSM 15567 / CIP 107919 / 50-1 BON</strain>
    </source>
</reference>
<proteinExistence type="predicted"/>
<protein>
    <recommendedName>
        <fullName evidence="3">Type II toxin-antitoxin system VapB family antitoxin</fullName>
    </recommendedName>
</protein>
<dbReference type="EMBL" id="CP002360">
    <property type="protein sequence ID" value="AEE96911.1"/>
    <property type="molecule type" value="Genomic_DNA"/>
</dbReference>
<dbReference type="KEGG" id="mas:Mahau_1730"/>
<evidence type="ECO:0000313" key="1">
    <source>
        <dbReference type="EMBL" id="AEE96911.1"/>
    </source>
</evidence>
<name>F4A077_MAHA5</name>
<dbReference type="eggNOG" id="COG5450">
    <property type="taxonomic scope" value="Bacteria"/>
</dbReference>